<dbReference type="EMBL" id="BMAO01030831">
    <property type="protein sequence ID" value="GFQ70661.1"/>
    <property type="molecule type" value="Genomic_DNA"/>
</dbReference>
<dbReference type="Proteomes" id="UP000887116">
    <property type="component" value="Unassembled WGS sequence"/>
</dbReference>
<evidence type="ECO:0000313" key="2">
    <source>
        <dbReference type="Proteomes" id="UP000887116"/>
    </source>
</evidence>
<sequence>MTLRKWNLNDQTLMRTWKGEDLELHPRHSEHSSQIILSKVLRIPWNVVHDYFTIDVKGLMKLDKSKPITKRTVLQSAGKIYDPVGFLSPYTISLKCLLQELWLQKLAWDDELPPDINAIWSQWWSELPL</sequence>
<dbReference type="OrthoDB" id="6515424at2759"/>
<dbReference type="GO" id="GO:0003964">
    <property type="term" value="F:RNA-directed DNA polymerase activity"/>
    <property type="evidence" value="ECO:0007669"/>
    <property type="project" value="UniProtKB-KW"/>
</dbReference>
<keyword evidence="2" id="KW-1185">Reference proteome</keyword>
<proteinExistence type="predicted"/>
<dbReference type="AlphaFoldDB" id="A0A8X6F607"/>
<keyword evidence="1" id="KW-0548">Nucleotidyltransferase</keyword>
<gene>
    <name evidence="1" type="primary">AVEN_231787_1</name>
    <name evidence="1" type="ORF">TNCT_88271</name>
</gene>
<organism evidence="1 2">
    <name type="scientific">Trichonephila clavata</name>
    <name type="common">Joro spider</name>
    <name type="synonym">Nephila clavata</name>
    <dbReference type="NCBI Taxonomy" id="2740835"/>
    <lineage>
        <taxon>Eukaryota</taxon>
        <taxon>Metazoa</taxon>
        <taxon>Ecdysozoa</taxon>
        <taxon>Arthropoda</taxon>
        <taxon>Chelicerata</taxon>
        <taxon>Arachnida</taxon>
        <taxon>Araneae</taxon>
        <taxon>Araneomorphae</taxon>
        <taxon>Entelegynae</taxon>
        <taxon>Araneoidea</taxon>
        <taxon>Nephilidae</taxon>
        <taxon>Trichonephila</taxon>
    </lineage>
</organism>
<reference evidence="1" key="1">
    <citation type="submission" date="2020-07" db="EMBL/GenBank/DDBJ databases">
        <title>Multicomponent nature underlies the extraordinary mechanical properties of spider dragline silk.</title>
        <authorList>
            <person name="Kono N."/>
            <person name="Nakamura H."/>
            <person name="Mori M."/>
            <person name="Yoshida Y."/>
            <person name="Ohtoshi R."/>
            <person name="Malay A.D."/>
            <person name="Moran D.A.P."/>
            <person name="Tomita M."/>
            <person name="Numata K."/>
            <person name="Arakawa K."/>
        </authorList>
    </citation>
    <scope>NUCLEOTIDE SEQUENCE</scope>
</reference>
<keyword evidence="1" id="KW-0695">RNA-directed DNA polymerase</keyword>
<protein>
    <submittedName>
        <fullName evidence="1">Reverse transcriptase domain-containing protein</fullName>
    </submittedName>
</protein>
<dbReference type="PANTHER" id="PTHR47331">
    <property type="entry name" value="PHD-TYPE DOMAIN-CONTAINING PROTEIN"/>
    <property type="match status" value="1"/>
</dbReference>
<dbReference type="PANTHER" id="PTHR47331:SF1">
    <property type="entry name" value="GAG-LIKE PROTEIN"/>
    <property type="match status" value="1"/>
</dbReference>
<accession>A0A8X6F607</accession>
<name>A0A8X6F607_TRICU</name>
<dbReference type="InterPro" id="IPR008042">
    <property type="entry name" value="Retrotrans_Pao"/>
</dbReference>
<keyword evidence="1" id="KW-0808">Transferase</keyword>
<comment type="caution">
    <text evidence="1">The sequence shown here is derived from an EMBL/GenBank/DDBJ whole genome shotgun (WGS) entry which is preliminary data.</text>
</comment>
<evidence type="ECO:0000313" key="1">
    <source>
        <dbReference type="EMBL" id="GFQ70661.1"/>
    </source>
</evidence>
<dbReference type="Pfam" id="PF05380">
    <property type="entry name" value="Peptidase_A17"/>
    <property type="match status" value="1"/>
</dbReference>